<evidence type="ECO:0000256" key="10">
    <source>
        <dbReference type="ARBA" id="ARBA00022816"/>
    </source>
</evidence>
<feature type="region of interest" description="Disordered" evidence="18">
    <location>
        <begin position="34"/>
        <end position="56"/>
    </location>
</feature>
<keyword evidence="6" id="KW-0813">Transport</keyword>
<keyword evidence="16" id="KW-0539">Nucleus</keyword>
<evidence type="ECO:0000256" key="17">
    <source>
        <dbReference type="ARBA" id="ARBA00024703"/>
    </source>
</evidence>
<feature type="domain" description="MPN" evidence="19">
    <location>
        <begin position="259"/>
        <end position="399"/>
    </location>
</feature>
<evidence type="ECO:0000256" key="12">
    <source>
        <dbReference type="ARBA" id="ARBA00022833"/>
    </source>
</evidence>
<keyword evidence="14" id="KW-0811">Translocation</keyword>
<dbReference type="GO" id="GO:0031625">
    <property type="term" value="F:ubiquitin protein ligase binding"/>
    <property type="evidence" value="ECO:0007669"/>
    <property type="project" value="TreeGrafter"/>
</dbReference>
<evidence type="ECO:0000256" key="7">
    <source>
        <dbReference type="ARBA" id="ARBA00022490"/>
    </source>
</evidence>
<dbReference type="GO" id="GO:0008270">
    <property type="term" value="F:zinc ion binding"/>
    <property type="evidence" value="ECO:0007669"/>
    <property type="project" value="UniProtKB-KW"/>
</dbReference>
<evidence type="ECO:0000256" key="9">
    <source>
        <dbReference type="ARBA" id="ARBA00022771"/>
    </source>
</evidence>
<keyword evidence="12" id="KW-0862">Zinc</keyword>
<keyword evidence="13" id="KW-0653">Protein transport</keyword>
<evidence type="ECO:0000256" key="4">
    <source>
        <dbReference type="ARBA" id="ARBA00011025"/>
    </source>
</evidence>
<dbReference type="GeneID" id="92178382"/>
<keyword evidence="9" id="KW-0863">Zinc-finger</keyword>
<dbReference type="InterPro" id="IPR007717">
    <property type="entry name" value="NPL4_C"/>
</dbReference>
<sequence>MLLRIRSPAGTARITVEPTTSGEDFAQLMLDTIPNSDARPDPKTLKLSNQPGAGGESVSFDALVGRTVGDMGFSHGDLLFLSYKAVTADPQSHPTTQATTSQPHPAQPDPSHPHTHTDPPLPNTIPLTDLSNVKEAEVDLFWKSQNGKIERKRDPTFCRHGDKGMCDYCMPLEPYDAKYQTEHQIKHLSFHAYLRKLLSSRPPTSSSATDLPPLDPLSLSVLNPCPTGSHAPFPGGICSTCQPSAVTLQSQTFRMVDHVEFASPTIIDGILSAWRRTGTQRIAFLIGKWERYDKVPMGVKTVVEAVWEPKQEGELDGLTVEVPWEDEERVSEIAAWCDRGLMVVGMIYTDLTPSPEDITKSLYKRHAQSYTASSLEMLLSAAYQISHPLPTKMSPTGHFSSRFVTCCLTGDQDGGIGVLAWQASEHAEAMVKAGIVEASVDPGVVRVRKPGPGEYVPEVFYSYKNEYNLQVKMPAKPTFPVEYLFVNITHGFPVDPSPLFLSSSFPTENRPGLHDQSMEIVISQLSAILLKSDAEITDTGTWPGRIKKEVEKWLSDWHLVSFLCMQGMFSLAEQKILCRAATAHAHPKDVNALEELFASGGWQTLLTIVDSSRSVQPTNGFSNPPFSAFGALGIDSPAEAGSSTNLSGLAGSSAETALGGTSGGGGGGAAASSGPRECPHCTFVNEPGSRDCDICGLPLDG</sequence>
<evidence type="ECO:0000256" key="11">
    <source>
        <dbReference type="ARBA" id="ARBA00022824"/>
    </source>
</evidence>
<dbReference type="Proteomes" id="UP001388673">
    <property type="component" value="Unassembled WGS sequence"/>
</dbReference>
<name>A0AAW0Z4T0_9TREE</name>
<dbReference type="PANTHER" id="PTHR12710">
    <property type="entry name" value="NUCLEAR PROTEIN LOCALIZATION 4"/>
    <property type="match status" value="1"/>
</dbReference>
<keyword evidence="11" id="KW-0256">Endoplasmic reticulum</keyword>
<protein>
    <recommendedName>
        <fullName evidence="5">Nuclear protein localization protein 4</fullName>
    </recommendedName>
</protein>
<dbReference type="InterPro" id="IPR037518">
    <property type="entry name" value="MPN"/>
</dbReference>
<evidence type="ECO:0000256" key="18">
    <source>
        <dbReference type="SAM" id="MobiDB-lite"/>
    </source>
</evidence>
<dbReference type="Pfam" id="PF05021">
    <property type="entry name" value="NPL4"/>
    <property type="match status" value="1"/>
</dbReference>
<dbReference type="Pfam" id="PF05020">
    <property type="entry name" value="zf-NPL4"/>
    <property type="match status" value="1"/>
</dbReference>
<dbReference type="GO" id="GO:0051028">
    <property type="term" value="P:mRNA transport"/>
    <property type="evidence" value="ECO:0007669"/>
    <property type="project" value="UniProtKB-KW"/>
</dbReference>
<keyword evidence="7" id="KW-0963">Cytoplasm</keyword>
<comment type="caution">
    <text evidence="20">The sequence shown here is derived from an EMBL/GenBank/DDBJ whole genome shotgun (WGS) entry which is preliminary data.</text>
</comment>
<evidence type="ECO:0000256" key="8">
    <source>
        <dbReference type="ARBA" id="ARBA00022723"/>
    </source>
</evidence>
<evidence type="ECO:0000256" key="13">
    <source>
        <dbReference type="ARBA" id="ARBA00022927"/>
    </source>
</evidence>
<comment type="subcellular location">
    <subcellularLocation>
        <location evidence="3">Cytoplasm</location>
        <location evidence="3">Perinuclear region</location>
    </subcellularLocation>
    <subcellularLocation>
        <location evidence="2">Endoplasmic reticulum membrane</location>
        <topology evidence="2">Peripheral membrane protein</topology>
        <orientation evidence="2">Cytoplasmic side</orientation>
    </subcellularLocation>
    <subcellularLocation>
        <location evidence="1">Nucleus membrane</location>
        <topology evidence="1">Peripheral membrane protein</topology>
        <orientation evidence="1">Cytoplasmic side</orientation>
    </subcellularLocation>
</comment>
<keyword evidence="21" id="KW-1185">Reference proteome</keyword>
<dbReference type="RefSeq" id="XP_066805453.1">
    <property type="nucleotide sequence ID" value="XM_066944252.1"/>
</dbReference>
<evidence type="ECO:0000256" key="5">
    <source>
        <dbReference type="ARBA" id="ARBA00019709"/>
    </source>
</evidence>
<dbReference type="EMBL" id="JBCAWK010000002">
    <property type="protein sequence ID" value="KAK8865974.1"/>
    <property type="molecule type" value="Genomic_DNA"/>
</dbReference>
<evidence type="ECO:0000313" key="20">
    <source>
        <dbReference type="EMBL" id="KAK8865974.1"/>
    </source>
</evidence>
<dbReference type="FunFam" id="3.10.20.90:FF:000243">
    <property type="entry name" value="Nuclear protein localization protein 4"/>
    <property type="match status" value="1"/>
</dbReference>
<evidence type="ECO:0000256" key="3">
    <source>
        <dbReference type="ARBA" id="ARBA00004556"/>
    </source>
</evidence>
<organism evidence="20 21">
    <name type="scientific">Kwoniella newhampshirensis</name>
    <dbReference type="NCBI Taxonomy" id="1651941"/>
    <lineage>
        <taxon>Eukaryota</taxon>
        <taxon>Fungi</taxon>
        <taxon>Dikarya</taxon>
        <taxon>Basidiomycota</taxon>
        <taxon>Agaricomycotina</taxon>
        <taxon>Tremellomycetes</taxon>
        <taxon>Tremellales</taxon>
        <taxon>Cryptococcaceae</taxon>
        <taxon>Kwoniella</taxon>
    </lineage>
</organism>
<evidence type="ECO:0000256" key="15">
    <source>
        <dbReference type="ARBA" id="ARBA00023136"/>
    </source>
</evidence>
<keyword evidence="15" id="KW-0472">Membrane</keyword>
<evidence type="ECO:0000256" key="1">
    <source>
        <dbReference type="ARBA" id="ARBA00004335"/>
    </source>
</evidence>
<accession>A0AAW0Z4T0</accession>
<dbReference type="GO" id="GO:0031965">
    <property type="term" value="C:nuclear membrane"/>
    <property type="evidence" value="ECO:0007669"/>
    <property type="project" value="UniProtKB-SubCell"/>
</dbReference>
<dbReference type="InterPro" id="IPR016563">
    <property type="entry name" value="Npl4"/>
</dbReference>
<dbReference type="InterPro" id="IPR001876">
    <property type="entry name" value="Znf_RanBP2"/>
</dbReference>
<dbReference type="CDD" id="cd08061">
    <property type="entry name" value="MPN_NPL4"/>
    <property type="match status" value="1"/>
</dbReference>
<keyword evidence="10" id="KW-0509">mRNA transport</keyword>
<evidence type="ECO:0000259" key="19">
    <source>
        <dbReference type="PROSITE" id="PS50249"/>
    </source>
</evidence>
<reference evidence="20 21" key="1">
    <citation type="journal article" date="2024" name="bioRxiv">
        <title>Comparative genomics of Cryptococcus and Kwoniella reveals pathogenesis evolution and contrasting karyotype dynamics via intercentromeric recombination or chromosome fusion.</title>
        <authorList>
            <person name="Coelho M.A."/>
            <person name="David-Palma M."/>
            <person name="Shea T."/>
            <person name="Bowers K."/>
            <person name="McGinley-Smith S."/>
            <person name="Mohammad A.W."/>
            <person name="Gnirke A."/>
            <person name="Yurkov A.M."/>
            <person name="Nowrousian M."/>
            <person name="Sun S."/>
            <person name="Cuomo C.A."/>
            <person name="Heitman J."/>
        </authorList>
    </citation>
    <scope>NUCLEOTIDE SEQUENCE [LARGE SCALE GENOMIC DNA]</scope>
    <source>
        <strain evidence="20 21">CBS 13917</strain>
    </source>
</reference>
<dbReference type="GO" id="GO:0043130">
    <property type="term" value="F:ubiquitin binding"/>
    <property type="evidence" value="ECO:0007669"/>
    <property type="project" value="TreeGrafter"/>
</dbReference>
<dbReference type="PANTHER" id="PTHR12710:SF0">
    <property type="entry name" value="NUCLEAR PROTEIN LOCALIZATION PROTEIN 4 HOMOLOG"/>
    <property type="match status" value="1"/>
</dbReference>
<dbReference type="SMART" id="SM00547">
    <property type="entry name" value="ZnF_RBZ"/>
    <property type="match status" value="1"/>
</dbReference>
<dbReference type="GO" id="GO:0015031">
    <property type="term" value="P:protein transport"/>
    <property type="evidence" value="ECO:0007669"/>
    <property type="project" value="UniProtKB-KW"/>
</dbReference>
<dbReference type="PIRSF" id="PIRSF010052">
    <property type="entry name" value="Polyub_prc_Npl4"/>
    <property type="match status" value="1"/>
</dbReference>
<comment type="function">
    <text evidence="17">Involved in the import of nuclear-targeted proteins into the nucleus and the export of poly(A) RNA out of the nucleus. Has a role in the endoplasmic reticulum-associated degradation (ERAD) pathway.</text>
</comment>
<dbReference type="Gene3D" id="3.10.20.90">
    <property type="entry name" value="Phosphatidylinositol 3-kinase Catalytic Subunit, Chain A, domain 1"/>
    <property type="match status" value="1"/>
</dbReference>
<dbReference type="GO" id="GO:0006511">
    <property type="term" value="P:ubiquitin-dependent protein catabolic process"/>
    <property type="evidence" value="ECO:0007669"/>
    <property type="project" value="InterPro"/>
</dbReference>
<dbReference type="GO" id="GO:0005789">
    <property type="term" value="C:endoplasmic reticulum membrane"/>
    <property type="evidence" value="ECO:0007669"/>
    <property type="project" value="UniProtKB-SubCell"/>
</dbReference>
<evidence type="ECO:0000313" key="21">
    <source>
        <dbReference type="Proteomes" id="UP001388673"/>
    </source>
</evidence>
<gene>
    <name evidence="20" type="ORF">IAR55_001123</name>
</gene>
<dbReference type="GO" id="GO:0048471">
    <property type="term" value="C:perinuclear region of cytoplasm"/>
    <property type="evidence" value="ECO:0007669"/>
    <property type="project" value="UniProtKB-SubCell"/>
</dbReference>
<feature type="compositionally biased region" description="Polar residues" evidence="18">
    <location>
        <begin position="90"/>
        <end position="104"/>
    </location>
</feature>
<evidence type="ECO:0000256" key="14">
    <source>
        <dbReference type="ARBA" id="ARBA00023010"/>
    </source>
</evidence>
<proteinExistence type="inferred from homology"/>
<dbReference type="AlphaFoldDB" id="A0AAW0Z4T0"/>
<keyword evidence="8" id="KW-0479">Metal-binding</keyword>
<evidence type="ECO:0000256" key="2">
    <source>
        <dbReference type="ARBA" id="ARBA00004397"/>
    </source>
</evidence>
<dbReference type="KEGG" id="kne:92178382"/>
<dbReference type="PROSITE" id="PS50249">
    <property type="entry name" value="MPN"/>
    <property type="match status" value="1"/>
</dbReference>
<feature type="region of interest" description="Disordered" evidence="18">
    <location>
        <begin position="90"/>
        <end position="127"/>
    </location>
</feature>
<evidence type="ECO:0000256" key="6">
    <source>
        <dbReference type="ARBA" id="ARBA00022448"/>
    </source>
</evidence>
<comment type="similarity">
    <text evidence="4">Belongs to the NPL4 family.</text>
</comment>
<evidence type="ECO:0000256" key="16">
    <source>
        <dbReference type="ARBA" id="ARBA00023242"/>
    </source>
</evidence>
<dbReference type="InterPro" id="IPR007716">
    <property type="entry name" value="NPL4_Zn-bd_put"/>
</dbReference>